<gene>
    <name evidence="2" type="ORF">NDU88_001887</name>
</gene>
<organism evidence="2 3">
    <name type="scientific">Pleurodeles waltl</name>
    <name type="common">Iberian ribbed newt</name>
    <dbReference type="NCBI Taxonomy" id="8319"/>
    <lineage>
        <taxon>Eukaryota</taxon>
        <taxon>Metazoa</taxon>
        <taxon>Chordata</taxon>
        <taxon>Craniata</taxon>
        <taxon>Vertebrata</taxon>
        <taxon>Euteleostomi</taxon>
        <taxon>Amphibia</taxon>
        <taxon>Batrachia</taxon>
        <taxon>Caudata</taxon>
        <taxon>Salamandroidea</taxon>
        <taxon>Salamandridae</taxon>
        <taxon>Pleurodelinae</taxon>
        <taxon>Pleurodeles</taxon>
    </lineage>
</organism>
<protein>
    <submittedName>
        <fullName evidence="2">Uncharacterized protein</fullName>
    </submittedName>
</protein>
<dbReference type="EMBL" id="JANPWB010000008">
    <property type="protein sequence ID" value="KAJ1161401.1"/>
    <property type="molecule type" value="Genomic_DNA"/>
</dbReference>
<comment type="caution">
    <text evidence="2">The sequence shown here is derived from an EMBL/GenBank/DDBJ whole genome shotgun (WGS) entry which is preliminary data.</text>
</comment>
<evidence type="ECO:0000313" key="3">
    <source>
        <dbReference type="Proteomes" id="UP001066276"/>
    </source>
</evidence>
<reference evidence="2" key="1">
    <citation type="journal article" date="2022" name="bioRxiv">
        <title>Sequencing and chromosome-scale assembly of the giantPleurodeles waltlgenome.</title>
        <authorList>
            <person name="Brown T."/>
            <person name="Elewa A."/>
            <person name="Iarovenko S."/>
            <person name="Subramanian E."/>
            <person name="Araus A.J."/>
            <person name="Petzold A."/>
            <person name="Susuki M."/>
            <person name="Suzuki K.-i.T."/>
            <person name="Hayashi T."/>
            <person name="Toyoda A."/>
            <person name="Oliveira C."/>
            <person name="Osipova E."/>
            <person name="Leigh N.D."/>
            <person name="Simon A."/>
            <person name="Yun M.H."/>
        </authorList>
    </citation>
    <scope>NUCLEOTIDE SEQUENCE</scope>
    <source>
        <strain evidence="2">20211129_DDA</strain>
        <tissue evidence="2">Liver</tissue>
    </source>
</reference>
<feature type="compositionally biased region" description="Basic and acidic residues" evidence="1">
    <location>
        <begin position="1"/>
        <end position="13"/>
    </location>
</feature>
<sequence>MQDRHRWARERTQCHRGLSSHQKHQCDAQSRFTGRSVYGLGDSFHPKPRESLCNHSHNCGRTPGGSSKREGINLEAVLVTNKPITLCTLA</sequence>
<evidence type="ECO:0000256" key="1">
    <source>
        <dbReference type="SAM" id="MobiDB-lite"/>
    </source>
</evidence>
<proteinExistence type="predicted"/>
<evidence type="ECO:0000313" key="2">
    <source>
        <dbReference type="EMBL" id="KAJ1161401.1"/>
    </source>
</evidence>
<accession>A0AAV7S9A6</accession>
<dbReference type="AlphaFoldDB" id="A0AAV7S9A6"/>
<feature type="region of interest" description="Disordered" evidence="1">
    <location>
        <begin position="1"/>
        <end position="26"/>
    </location>
</feature>
<name>A0AAV7S9A6_PLEWA</name>
<keyword evidence="3" id="KW-1185">Reference proteome</keyword>
<dbReference type="Proteomes" id="UP001066276">
    <property type="component" value="Chromosome 4_2"/>
</dbReference>